<organism evidence="1 2">
    <name type="scientific">Tigriopus californicus</name>
    <name type="common">Marine copepod</name>
    <dbReference type="NCBI Taxonomy" id="6832"/>
    <lineage>
        <taxon>Eukaryota</taxon>
        <taxon>Metazoa</taxon>
        <taxon>Ecdysozoa</taxon>
        <taxon>Arthropoda</taxon>
        <taxon>Crustacea</taxon>
        <taxon>Multicrustacea</taxon>
        <taxon>Hexanauplia</taxon>
        <taxon>Copepoda</taxon>
        <taxon>Harpacticoida</taxon>
        <taxon>Harpacticidae</taxon>
        <taxon>Tigriopus</taxon>
    </lineage>
</organism>
<comment type="caution">
    <text evidence="1">The sequence shown here is derived from an EMBL/GenBank/DDBJ whole genome shotgun (WGS) entry which is preliminary data.</text>
</comment>
<reference evidence="1 2" key="1">
    <citation type="journal article" date="2018" name="Nat. Ecol. Evol.">
        <title>Genomic signatures of mitonuclear coevolution across populations of Tigriopus californicus.</title>
        <authorList>
            <person name="Barreto F.S."/>
            <person name="Watson E.T."/>
            <person name="Lima T.G."/>
            <person name="Willett C.S."/>
            <person name="Edmands S."/>
            <person name="Li W."/>
            <person name="Burton R.S."/>
        </authorList>
    </citation>
    <scope>NUCLEOTIDE SEQUENCE [LARGE SCALE GENOMIC DNA]</scope>
    <source>
        <strain evidence="1 2">San Diego</strain>
    </source>
</reference>
<accession>A0A553PNT4</accession>
<keyword evidence="2" id="KW-1185">Reference proteome</keyword>
<dbReference type="EMBL" id="VCGU01000002">
    <property type="protein sequence ID" value="TRY79339.1"/>
    <property type="molecule type" value="Genomic_DNA"/>
</dbReference>
<dbReference type="AlphaFoldDB" id="A0A553PNT4"/>
<name>A0A553PNT4_TIGCA</name>
<proteinExistence type="predicted"/>
<evidence type="ECO:0000313" key="1">
    <source>
        <dbReference type="EMBL" id="TRY79339.1"/>
    </source>
</evidence>
<gene>
    <name evidence="1" type="ORF">TCAL_16049</name>
</gene>
<sequence>MKPILIPFFGGAAIQTIILMNLRCRPLCPFHPLAVAFAAPADPYHPAPLSTSSLPPSSSSPCPILS</sequence>
<protein>
    <submittedName>
        <fullName evidence="1">Uncharacterized protein</fullName>
    </submittedName>
</protein>
<evidence type="ECO:0000313" key="2">
    <source>
        <dbReference type="Proteomes" id="UP000318571"/>
    </source>
</evidence>
<dbReference type="Proteomes" id="UP000318571">
    <property type="component" value="Chromosome 6"/>
</dbReference>